<dbReference type="Proteomes" id="UP000272025">
    <property type="component" value="Unassembled WGS sequence"/>
</dbReference>
<feature type="compositionally biased region" description="Low complexity" evidence="1">
    <location>
        <begin position="111"/>
        <end position="121"/>
    </location>
</feature>
<dbReference type="OrthoDB" id="5302380at2759"/>
<reference evidence="3 4" key="1">
    <citation type="journal article" date="2018" name="Mol. Ecol.">
        <title>The obligate alkalophilic soda-lake fungus Sodiomyces alkalinus has shifted to a protein diet.</title>
        <authorList>
            <person name="Grum-Grzhimaylo A.A."/>
            <person name="Falkoski D.L."/>
            <person name="van den Heuvel J."/>
            <person name="Valero-Jimenez C.A."/>
            <person name="Min B."/>
            <person name="Choi I.G."/>
            <person name="Lipzen A."/>
            <person name="Daum C.G."/>
            <person name="Aanen D.K."/>
            <person name="Tsang A."/>
            <person name="Henrissat B."/>
            <person name="Bilanenko E.N."/>
            <person name="de Vries R.P."/>
            <person name="van Kan J.A.L."/>
            <person name="Grigoriev I.V."/>
            <person name="Debets A.J.M."/>
        </authorList>
    </citation>
    <scope>NUCLEOTIDE SEQUENCE [LARGE SCALE GENOMIC DNA]</scope>
    <source>
        <strain evidence="3 4">F11</strain>
    </source>
</reference>
<protein>
    <recommendedName>
        <fullName evidence="2">DUF8004 domain-containing protein</fullName>
    </recommendedName>
</protein>
<dbReference type="Pfam" id="PF26013">
    <property type="entry name" value="DUF8004"/>
    <property type="match status" value="1"/>
</dbReference>
<evidence type="ECO:0000259" key="2">
    <source>
        <dbReference type="Pfam" id="PF26013"/>
    </source>
</evidence>
<organism evidence="3 4">
    <name type="scientific">Sodiomyces alkalinus (strain CBS 110278 / VKM F-3762 / F11)</name>
    <name type="common">Alkaliphilic filamentous fungus</name>
    <dbReference type="NCBI Taxonomy" id="1314773"/>
    <lineage>
        <taxon>Eukaryota</taxon>
        <taxon>Fungi</taxon>
        <taxon>Dikarya</taxon>
        <taxon>Ascomycota</taxon>
        <taxon>Pezizomycotina</taxon>
        <taxon>Sordariomycetes</taxon>
        <taxon>Hypocreomycetidae</taxon>
        <taxon>Glomerellales</taxon>
        <taxon>Plectosphaerellaceae</taxon>
        <taxon>Sodiomyces</taxon>
    </lineage>
</organism>
<accession>A0A3N2PPX5</accession>
<feature type="compositionally biased region" description="Basic residues" evidence="1">
    <location>
        <begin position="388"/>
        <end position="399"/>
    </location>
</feature>
<evidence type="ECO:0000313" key="4">
    <source>
        <dbReference type="Proteomes" id="UP000272025"/>
    </source>
</evidence>
<dbReference type="GeneID" id="39580990"/>
<feature type="region of interest" description="Disordered" evidence="1">
    <location>
        <begin position="111"/>
        <end position="134"/>
    </location>
</feature>
<feature type="compositionally biased region" description="Basic and acidic residues" evidence="1">
    <location>
        <begin position="12"/>
        <end position="22"/>
    </location>
</feature>
<feature type="domain" description="DUF8004" evidence="2">
    <location>
        <begin position="500"/>
        <end position="592"/>
    </location>
</feature>
<evidence type="ECO:0000313" key="3">
    <source>
        <dbReference type="EMBL" id="ROT36551.1"/>
    </source>
</evidence>
<feature type="region of interest" description="Disordered" evidence="1">
    <location>
        <begin position="1"/>
        <end position="47"/>
    </location>
</feature>
<feature type="compositionally biased region" description="Low complexity" evidence="1">
    <location>
        <begin position="402"/>
        <end position="418"/>
    </location>
</feature>
<dbReference type="STRING" id="1314773.A0A3N2PPX5"/>
<keyword evidence="4" id="KW-1185">Reference proteome</keyword>
<dbReference type="PANTHER" id="PTHR39601:SF2">
    <property type="entry name" value="CHORIOGENIN HMINOR"/>
    <property type="match status" value="1"/>
</dbReference>
<dbReference type="AlphaFoldDB" id="A0A3N2PPX5"/>
<feature type="compositionally biased region" description="Basic and acidic residues" evidence="1">
    <location>
        <begin position="188"/>
        <end position="201"/>
    </location>
</feature>
<dbReference type="RefSeq" id="XP_028464357.1">
    <property type="nucleotide sequence ID" value="XM_028612512.1"/>
</dbReference>
<feature type="compositionally biased region" description="Basic and acidic residues" evidence="1">
    <location>
        <begin position="122"/>
        <end position="134"/>
    </location>
</feature>
<dbReference type="InterPro" id="IPR058317">
    <property type="entry name" value="DUF8004"/>
</dbReference>
<feature type="compositionally biased region" description="Pro residues" evidence="1">
    <location>
        <begin position="376"/>
        <end position="385"/>
    </location>
</feature>
<dbReference type="PANTHER" id="PTHR39601">
    <property type="entry name" value="CHORIOGENIN HMINOR"/>
    <property type="match status" value="1"/>
</dbReference>
<feature type="compositionally biased region" description="Basic residues" evidence="1">
    <location>
        <begin position="1"/>
        <end position="11"/>
    </location>
</feature>
<feature type="region of interest" description="Disordered" evidence="1">
    <location>
        <begin position="188"/>
        <end position="212"/>
    </location>
</feature>
<name>A0A3N2PPX5_SODAK</name>
<gene>
    <name evidence="3" type="ORF">SODALDRAFT_335651</name>
</gene>
<feature type="region of interest" description="Disordered" evidence="1">
    <location>
        <begin position="366"/>
        <end position="432"/>
    </location>
</feature>
<feature type="region of interest" description="Disordered" evidence="1">
    <location>
        <begin position="872"/>
        <end position="896"/>
    </location>
</feature>
<evidence type="ECO:0000256" key="1">
    <source>
        <dbReference type="SAM" id="MobiDB-lite"/>
    </source>
</evidence>
<proteinExistence type="predicted"/>
<dbReference type="EMBL" id="ML119059">
    <property type="protein sequence ID" value="ROT36551.1"/>
    <property type="molecule type" value="Genomic_DNA"/>
</dbReference>
<feature type="compositionally biased region" description="Gly residues" evidence="1">
    <location>
        <begin position="877"/>
        <end position="895"/>
    </location>
</feature>
<sequence length="926" mass="101164">MSGRSAHVRKKIGNEATKDGKNASRNHPPPPPPLNPGGSYGPTYGQGYAHSYDYEDVALSDFPMPGSSLPVGTGVGTTNARFLKFSEPLHDAADGTLAGSVGRRNLTFSSAMSISSGGSSAEGRRETSPIDEFDHDHDQAWGLQRKQTLRTEDVSGIERSGLRSMLDKKSEGVRKGIAKTLAFRKKDKDARRDSLDNKAFEQRSPTAATMRPQGAHPLNAIELPGGEFGTPAELESRVPISGSVPLTGRRLTSGTLDWNPNNDNMDHMNHGNPWAEPPPPPPIGKLPHIPTAQPPPMKRWVGGGRPAQRWNKLRKDPELWDPNGDVLVYFGHRGQTPKPNPSFRLSSHIIEATESRPLITMLREGSTEEDLDFQLPPSPRGAPPLPRHDRRRGTQHHHGKDTGPAAATAAAAAAAGGQPSPPASEDNSVGDADGQISYEMYFPTPSGMSKVDQFRHHITTRNMFALFYHASLVGISLYQALSDLHARLDAYMPAKADNVETMVKYLAARGLDDVRGEPETAVGLLAWTEGPEVRWEEGWRESFVHCAGMMHGRLERCADFRNLTPVTRALLERASLETQLRVQAAEDRLGELQCPEMWPSSGRLANNNSQAKAAAERFQKFLLKHYSRIYGSWPPPLPADDSAGYGGGSGGEGEEGIWLTRTVAQALQRDLGALYDYLVNRDIVWDESEARSGRKWMMVSESGNRAFEADISELPMTDMLVEFDNKMRFPHIPHPYPLVPESMPGGTAAAVAASNTGRETSFMFKSSKKSGGNAALERRVQLAYTEATNIYALGTEFTQSDLIDAFVKFEKTDRIGEVDPAVARRGRWVLLYGLLQTLASVSVDVPSVRYREGVPYHLSARLRGSRVPPWKVPSAGTGTGTGTGTGGTGSAVGRGGMDEAAHELSHCWVAPASWVRVDDEHEEEYF</sequence>